<comment type="caution">
    <text evidence="1">The sequence shown here is derived from an EMBL/GenBank/DDBJ whole genome shotgun (WGS) entry which is preliminary data.</text>
</comment>
<protein>
    <submittedName>
        <fullName evidence="1">Uncharacterized protein</fullName>
    </submittedName>
</protein>
<gene>
    <name evidence="1" type="ORF">DBV15_09372</name>
</gene>
<name>A0A4S2KKI9_9HYME</name>
<organism evidence="1 2">
    <name type="scientific">Temnothorax longispinosus</name>
    <dbReference type="NCBI Taxonomy" id="300112"/>
    <lineage>
        <taxon>Eukaryota</taxon>
        <taxon>Metazoa</taxon>
        <taxon>Ecdysozoa</taxon>
        <taxon>Arthropoda</taxon>
        <taxon>Hexapoda</taxon>
        <taxon>Insecta</taxon>
        <taxon>Pterygota</taxon>
        <taxon>Neoptera</taxon>
        <taxon>Endopterygota</taxon>
        <taxon>Hymenoptera</taxon>
        <taxon>Apocrita</taxon>
        <taxon>Aculeata</taxon>
        <taxon>Formicoidea</taxon>
        <taxon>Formicidae</taxon>
        <taxon>Myrmicinae</taxon>
        <taxon>Temnothorax</taxon>
    </lineage>
</organism>
<accession>A0A4S2KKI9</accession>
<dbReference type="AlphaFoldDB" id="A0A4S2KKI9"/>
<reference evidence="1 2" key="1">
    <citation type="journal article" date="2019" name="Philos. Trans. R. Soc. Lond., B, Biol. Sci.">
        <title>Ant behaviour and brain gene expression of defending hosts depend on the ecological success of the intruding social parasite.</title>
        <authorList>
            <person name="Kaur R."/>
            <person name="Stoldt M."/>
            <person name="Jongepier E."/>
            <person name="Feldmeyer B."/>
            <person name="Menzel F."/>
            <person name="Bornberg-Bauer E."/>
            <person name="Foitzik S."/>
        </authorList>
    </citation>
    <scope>NUCLEOTIDE SEQUENCE [LARGE SCALE GENOMIC DNA]</scope>
    <source>
        <tissue evidence="1">Whole body</tissue>
    </source>
</reference>
<evidence type="ECO:0000313" key="2">
    <source>
        <dbReference type="Proteomes" id="UP000310200"/>
    </source>
</evidence>
<evidence type="ECO:0000313" key="1">
    <source>
        <dbReference type="EMBL" id="TGZ48228.1"/>
    </source>
</evidence>
<sequence>MTRALSPSQLSRMTRICFPFDDRSPANVVIGEIKDIMAPNGQLDKTSLPYGKVSCTRYIGSRLTFLPVEVTTSAVYRAKLIKRGGDLILSICLTTGAAMGHESGKRHRYGYYRRSRGSRVKSSLFRAKRRGKKRQMKRDAYNLPILCFLASTHPGHPPPGVFHCVPPAYFPPTLIQLDAREKAQRRREAHTRD</sequence>
<proteinExistence type="predicted"/>
<dbReference type="Proteomes" id="UP000310200">
    <property type="component" value="Unassembled WGS sequence"/>
</dbReference>
<dbReference type="EMBL" id="QBLH01002519">
    <property type="protein sequence ID" value="TGZ48228.1"/>
    <property type="molecule type" value="Genomic_DNA"/>
</dbReference>
<keyword evidence="2" id="KW-1185">Reference proteome</keyword>